<dbReference type="PANTHER" id="PTHR42732">
    <property type="entry name" value="BETA-GALACTOSIDASE"/>
    <property type="match status" value="1"/>
</dbReference>
<dbReference type="InterPro" id="IPR008979">
    <property type="entry name" value="Galactose-bd-like_sf"/>
</dbReference>
<dbReference type="SUPFAM" id="SSF49785">
    <property type="entry name" value="Galactose-binding domain-like"/>
    <property type="match status" value="1"/>
</dbReference>
<evidence type="ECO:0000313" key="2">
    <source>
        <dbReference type="Proteomes" id="UP000244441"/>
    </source>
</evidence>
<accession>A0A2S0VPQ3</accession>
<dbReference type="Gene3D" id="2.60.120.260">
    <property type="entry name" value="Galactose-binding domain-like"/>
    <property type="match status" value="1"/>
</dbReference>
<dbReference type="RefSeq" id="WP_108602273.1">
    <property type="nucleotide sequence ID" value="NZ_CP026604.1"/>
</dbReference>
<dbReference type="Proteomes" id="UP000244441">
    <property type="component" value="Chromosome"/>
</dbReference>
<dbReference type="InterPro" id="IPR051913">
    <property type="entry name" value="GH2_Domain-Containing"/>
</dbReference>
<dbReference type="EMBL" id="CP026604">
    <property type="protein sequence ID" value="AWB66201.1"/>
    <property type="molecule type" value="Genomic_DNA"/>
</dbReference>
<evidence type="ECO:0000313" key="1">
    <source>
        <dbReference type="EMBL" id="AWB66201.1"/>
    </source>
</evidence>
<dbReference type="GO" id="GO:0005975">
    <property type="term" value="P:carbohydrate metabolic process"/>
    <property type="evidence" value="ECO:0007669"/>
    <property type="project" value="InterPro"/>
</dbReference>
<dbReference type="GO" id="GO:0004553">
    <property type="term" value="F:hydrolase activity, hydrolyzing O-glycosyl compounds"/>
    <property type="evidence" value="ECO:0007669"/>
    <property type="project" value="InterPro"/>
</dbReference>
<gene>
    <name evidence="1" type="ORF">C2869_07025</name>
</gene>
<proteinExistence type="predicted"/>
<dbReference type="AlphaFoldDB" id="A0A2S0VPQ3"/>
<protein>
    <submittedName>
        <fullName evidence="1">Uncharacterized protein</fullName>
    </submittedName>
</protein>
<sequence length="990" mass="112540">MINIIKSSKLIILLIMPMLLHIMGCSNKEQPIQQVQTLDLAGTWQIKLDPDNVGIQQNWQNQNFQDSLQLPGALQEQGYGNIPGPNTPWYGNAEWAGKGGLNGWGPEWLSKYKEQGIFRMHHFLRPDRHYIGAAWYSKTFEVPQTWQGKSVSVSFERVHWVSQLWLNEQKIGQQTSLAAPHQYTLGKLKPGKHKITLRVDNSEHVHMGYNAHSVSEQTAGTWNGVVGQLTMQARPNVWIEKFTVSPKPVNGMVKVSYQLGKTEGTDGEYHLTLDAIGKSQGNTHNPAPLVIKGNIADIDQDILSVNYPMSEQALLWDEYEQHLYQLDAKLETETALDTRQLTFGLRDMTVDGKHFSVNGYKTYIRSVDDCAVMPATGYAPMDVASWRKVWQTYKDFGLNLARFHSWAPPEAAFVAANEVGIYLKPEVGEWGPVKTQDQFDFMRAEAKRILDTFGHHPSFVQMGLGNEYDGDHQFFEDIINEWKAYDDSKLYTVKANSWSPNNADFQVQRGIWPERTVKLRHQFGWPPKPDRTEFNLNPPNTAIDWREASSTFNVPLISHEIGQICTYPNIDAEIDKYTGYLNPDYLEIARDQLKERGMYELLPEIVESSGKWQVELIRETFEANYRTPNMAGFSWLSLADFTGQSSAPVGLVDPFYDPHTYVDIDYVRRWNAPTVLLARMPKRVLTQSETFKAGIEVSHFAKQKLHLNDLVATLRTDAGKTIKTWRLPKQSFAQDTAQAIATIEFSLNTIAAPAKLNLQLESKTNGLVNDWNIWVYPEENITNFPADIHVSKAWNSDTQQRLAAGETVLLLPNIGDMKGNLPTLFTNHFWTALGEKGGQSSASGMLLDPQHPLFQYFPTDAHVNWNWWDILNHAQPMILDSYDSINPWPKAYRALIQPIDSWKINRKLALIVEAKVGKGKLLISSIDLENDMQNRPAARQLRKSLVAYLQSADFAPSWQIQPEVIAEIFQKETKPEKKMDFSANALPIDN</sequence>
<organism evidence="1 2">
    <name type="scientific">Saccharobesus litoralis</name>
    <dbReference type="NCBI Taxonomy" id="2172099"/>
    <lineage>
        <taxon>Bacteria</taxon>
        <taxon>Pseudomonadati</taxon>
        <taxon>Pseudomonadota</taxon>
        <taxon>Gammaproteobacteria</taxon>
        <taxon>Alteromonadales</taxon>
        <taxon>Alteromonadaceae</taxon>
        <taxon>Saccharobesus</taxon>
    </lineage>
</organism>
<dbReference type="KEGG" id="cate:C2869_07025"/>
<dbReference type="InterPro" id="IPR017853">
    <property type="entry name" value="GH"/>
</dbReference>
<dbReference type="OrthoDB" id="9758603at2"/>
<dbReference type="SUPFAM" id="SSF51445">
    <property type="entry name" value="(Trans)glycosidases"/>
    <property type="match status" value="1"/>
</dbReference>
<dbReference type="Gene3D" id="3.20.20.80">
    <property type="entry name" value="Glycosidases"/>
    <property type="match status" value="1"/>
</dbReference>
<reference evidence="1 2" key="1">
    <citation type="submission" date="2018-01" db="EMBL/GenBank/DDBJ databases">
        <title>Genome sequence of a Cantenovulum-like bacteria.</title>
        <authorList>
            <person name="Tan W.R."/>
            <person name="Lau N.-S."/>
            <person name="Go F."/>
            <person name="Amirul A.-A.A."/>
        </authorList>
    </citation>
    <scope>NUCLEOTIDE SEQUENCE [LARGE SCALE GENOMIC DNA]</scope>
    <source>
        <strain evidence="1 2">CCB-QB4</strain>
    </source>
</reference>
<name>A0A2S0VPQ3_9ALTE</name>
<keyword evidence="2" id="KW-1185">Reference proteome</keyword>